<evidence type="ECO:0000313" key="1">
    <source>
        <dbReference type="EMBL" id="JAD26993.1"/>
    </source>
</evidence>
<sequence length="9" mass="1098">MFFGSLLFH</sequence>
<organism evidence="1">
    <name type="scientific">Arundo donax</name>
    <name type="common">Giant reed</name>
    <name type="synonym">Donax arundinaceus</name>
    <dbReference type="NCBI Taxonomy" id="35708"/>
    <lineage>
        <taxon>Eukaryota</taxon>
        <taxon>Viridiplantae</taxon>
        <taxon>Streptophyta</taxon>
        <taxon>Embryophyta</taxon>
        <taxon>Tracheophyta</taxon>
        <taxon>Spermatophyta</taxon>
        <taxon>Magnoliopsida</taxon>
        <taxon>Liliopsida</taxon>
        <taxon>Poales</taxon>
        <taxon>Poaceae</taxon>
        <taxon>PACMAD clade</taxon>
        <taxon>Arundinoideae</taxon>
        <taxon>Arundineae</taxon>
        <taxon>Arundo</taxon>
    </lineage>
</organism>
<protein>
    <submittedName>
        <fullName evidence="1">Uncharacterized protein</fullName>
    </submittedName>
</protein>
<reference evidence="1" key="2">
    <citation type="journal article" date="2015" name="Data Brief">
        <title>Shoot transcriptome of the giant reed, Arundo donax.</title>
        <authorList>
            <person name="Barrero R.A."/>
            <person name="Guerrero F.D."/>
            <person name="Moolhuijzen P."/>
            <person name="Goolsby J.A."/>
            <person name="Tidwell J."/>
            <person name="Bellgard S.E."/>
            <person name="Bellgard M.I."/>
        </authorList>
    </citation>
    <scope>NUCLEOTIDE SEQUENCE</scope>
    <source>
        <tissue evidence="1">Shoot tissue taken approximately 20 cm above the soil surface</tissue>
    </source>
</reference>
<reference evidence="1" key="1">
    <citation type="submission" date="2014-09" db="EMBL/GenBank/DDBJ databases">
        <authorList>
            <person name="Magalhaes I.L.F."/>
            <person name="Oliveira U."/>
            <person name="Santos F.R."/>
            <person name="Vidigal T.H.D.A."/>
            <person name="Brescovit A.D."/>
            <person name="Santos A.J."/>
        </authorList>
    </citation>
    <scope>NUCLEOTIDE SEQUENCE</scope>
    <source>
        <tissue evidence="1">Shoot tissue taken approximately 20 cm above the soil surface</tissue>
    </source>
</reference>
<dbReference type="EMBL" id="GBRH01270902">
    <property type="protein sequence ID" value="JAD26993.1"/>
    <property type="molecule type" value="Transcribed_RNA"/>
</dbReference>
<proteinExistence type="predicted"/>
<name>A0A0A8YMY7_ARUDO</name>
<accession>A0A0A8YMY7</accession>